<dbReference type="PANTHER" id="PTHR21600">
    <property type="entry name" value="MITOCHONDRIAL RNA PSEUDOURIDINE SYNTHASE"/>
    <property type="match status" value="1"/>
</dbReference>
<gene>
    <name evidence="2" type="ORF">R1flu_020971</name>
</gene>
<evidence type="ECO:0000259" key="1">
    <source>
        <dbReference type="Pfam" id="PF00849"/>
    </source>
</evidence>
<protein>
    <recommendedName>
        <fullName evidence="1">Pseudouridine synthase RsuA/RluA-like domain-containing protein</fullName>
    </recommendedName>
</protein>
<dbReference type="SUPFAM" id="SSF55120">
    <property type="entry name" value="Pseudouridine synthase"/>
    <property type="match status" value="1"/>
</dbReference>
<dbReference type="InterPro" id="IPR050188">
    <property type="entry name" value="RluA_PseudoU_synthase"/>
</dbReference>
<accession>A0ABD1ZN22</accession>
<dbReference type="AlphaFoldDB" id="A0ABD1ZN22"/>
<dbReference type="CDD" id="cd02869">
    <property type="entry name" value="PseudoU_synth_RluA_like"/>
    <property type="match status" value="1"/>
</dbReference>
<dbReference type="Pfam" id="PF00849">
    <property type="entry name" value="PseudoU_synth_2"/>
    <property type="match status" value="1"/>
</dbReference>
<reference evidence="2 3" key="1">
    <citation type="submission" date="2024-09" db="EMBL/GenBank/DDBJ databases">
        <title>Chromosome-scale assembly of Riccia fluitans.</title>
        <authorList>
            <person name="Paukszto L."/>
            <person name="Sawicki J."/>
            <person name="Karawczyk K."/>
            <person name="Piernik-Szablinska J."/>
            <person name="Szczecinska M."/>
            <person name="Mazdziarz M."/>
        </authorList>
    </citation>
    <scope>NUCLEOTIDE SEQUENCE [LARGE SCALE GENOMIC DNA]</scope>
    <source>
        <strain evidence="2">Rf_01</strain>
        <tissue evidence="2">Aerial parts of the thallus</tissue>
    </source>
</reference>
<evidence type="ECO:0000313" key="3">
    <source>
        <dbReference type="Proteomes" id="UP001605036"/>
    </source>
</evidence>
<dbReference type="Gene3D" id="3.30.2350.10">
    <property type="entry name" value="Pseudouridine synthase"/>
    <property type="match status" value="1"/>
</dbReference>
<keyword evidence="3" id="KW-1185">Reference proteome</keyword>
<sequence length="175" mass="18862">MKTYRALAKGIIVADEMTLDYAIGKVPYVGVAGGLYMASTAGKPSQSKVKVLWRDHVNSCTLVQVNILTGRPHQIRIHLAAAGHPLVGDPLYVEGGIVLQGANSDCHENESTPAEDGGYRRIDGALPGDCGYFLHAWRLEFHHPISHENVVVIAPPPPALQMPGEMQNTTSNSDD</sequence>
<feature type="domain" description="Pseudouridine synthase RsuA/RluA-like" evidence="1">
    <location>
        <begin position="2"/>
        <end position="81"/>
    </location>
</feature>
<dbReference type="InterPro" id="IPR006145">
    <property type="entry name" value="PsdUridine_synth_RsuA/RluA"/>
</dbReference>
<proteinExistence type="predicted"/>
<dbReference type="PANTHER" id="PTHR21600:SF88">
    <property type="entry name" value="RNA PSEUDOURIDINE SYNTHASE 5"/>
    <property type="match status" value="1"/>
</dbReference>
<dbReference type="EMBL" id="JBHFFA010000001">
    <property type="protein sequence ID" value="KAL2652843.1"/>
    <property type="molecule type" value="Genomic_DNA"/>
</dbReference>
<organism evidence="2 3">
    <name type="scientific">Riccia fluitans</name>
    <dbReference type="NCBI Taxonomy" id="41844"/>
    <lineage>
        <taxon>Eukaryota</taxon>
        <taxon>Viridiplantae</taxon>
        <taxon>Streptophyta</taxon>
        <taxon>Embryophyta</taxon>
        <taxon>Marchantiophyta</taxon>
        <taxon>Marchantiopsida</taxon>
        <taxon>Marchantiidae</taxon>
        <taxon>Marchantiales</taxon>
        <taxon>Ricciaceae</taxon>
        <taxon>Riccia</taxon>
    </lineage>
</organism>
<dbReference type="InterPro" id="IPR020103">
    <property type="entry name" value="PsdUridine_synth_cat_dom_sf"/>
</dbReference>
<dbReference type="Proteomes" id="UP001605036">
    <property type="component" value="Unassembled WGS sequence"/>
</dbReference>
<evidence type="ECO:0000313" key="2">
    <source>
        <dbReference type="EMBL" id="KAL2652843.1"/>
    </source>
</evidence>
<name>A0ABD1ZN22_9MARC</name>
<comment type="caution">
    <text evidence="2">The sequence shown here is derived from an EMBL/GenBank/DDBJ whole genome shotgun (WGS) entry which is preliminary data.</text>
</comment>